<reference evidence="1" key="1">
    <citation type="submission" date="2023-07" db="EMBL/GenBank/DDBJ databases">
        <title>Black Yeasts Isolated from many extreme environments.</title>
        <authorList>
            <person name="Coleine C."/>
            <person name="Stajich J.E."/>
            <person name="Selbmann L."/>
        </authorList>
    </citation>
    <scope>NUCLEOTIDE SEQUENCE</scope>
    <source>
        <strain evidence="1">CCFEE 5714</strain>
    </source>
</reference>
<gene>
    <name evidence="1" type="primary">KCS1_2</name>
    <name evidence="1" type="ORF">LTR37_021036</name>
</gene>
<organism evidence="1 2">
    <name type="scientific">Vermiconidia calcicola</name>
    <dbReference type="NCBI Taxonomy" id="1690605"/>
    <lineage>
        <taxon>Eukaryota</taxon>
        <taxon>Fungi</taxon>
        <taxon>Dikarya</taxon>
        <taxon>Ascomycota</taxon>
        <taxon>Pezizomycotina</taxon>
        <taxon>Dothideomycetes</taxon>
        <taxon>Dothideomycetidae</taxon>
        <taxon>Mycosphaerellales</taxon>
        <taxon>Extremaceae</taxon>
        <taxon>Vermiconidia</taxon>
    </lineage>
</organism>
<dbReference type="EMBL" id="JAUTXU010000421">
    <property type="protein sequence ID" value="KAK3680808.1"/>
    <property type="molecule type" value="Genomic_DNA"/>
</dbReference>
<feature type="non-terminal residue" evidence="1">
    <location>
        <position position="494"/>
    </location>
</feature>
<dbReference type="EC" id="2.7.4.21" evidence="1"/>
<dbReference type="Proteomes" id="UP001281147">
    <property type="component" value="Unassembled WGS sequence"/>
</dbReference>
<name>A0ACC3MB01_9PEZI</name>
<keyword evidence="1" id="KW-0418">Kinase</keyword>
<comment type="caution">
    <text evidence="1">The sequence shown here is derived from an EMBL/GenBank/DDBJ whole genome shotgun (WGS) entry which is preliminary data.</text>
</comment>
<proteinExistence type="predicted"/>
<keyword evidence="1" id="KW-0808">Transferase</keyword>
<protein>
    <submittedName>
        <fullName evidence="1">Inositol polyphosphate kinase kcs1</fullName>
        <ecNumber evidence="1">2.7.4.21</ecNumber>
    </submittedName>
</protein>
<sequence length="494" mass="54733">MPASAAPERGPPRHLKTKKNSPQNVRNGAHPAALGHKQAVEESNAVTRPRSSQKLRTRTSPSALSTGPSLQDAVRPQLSERDSIFATHYMPSSSPVTSPQVYAEREATVEGEGLDSDTADMAVSGSQRTLSDRSLTCLKDVPTSAHSGQTQTILKGSSRRKASRSSLPLQYQRRSLINLSDLHHSSHLRDTRYEDLSTGSDSAISGVPTTPKENQQSPVAEEEEEVILSAEREQYRSWRQGKAKLNGMSIADSQRRKSRVEHGVDKIIDAQLPKPEPAVTNVRSRKASHYLGLFKENEAQERQHDEKKKGDKKREPMPSGLGTLKESVADNIVEPPQPTAQEDVEATEAGNDVTMTAKRMAHNLPLDLLEEIRNHHHLAPGAAWETKYRQTVPAKDQATRRHRDQHLKAEQQDEESDHEHISSATYFPHQGVAVSDSPTDDKMVQREAQTKRPTVEPKQSDDVDIALRSTDAQDYLRGDMSLSRAPSTADFELL</sequence>
<evidence type="ECO:0000313" key="1">
    <source>
        <dbReference type="EMBL" id="KAK3680808.1"/>
    </source>
</evidence>
<evidence type="ECO:0000313" key="2">
    <source>
        <dbReference type="Proteomes" id="UP001281147"/>
    </source>
</evidence>
<keyword evidence="2" id="KW-1185">Reference proteome</keyword>
<accession>A0ACC3MB01</accession>